<dbReference type="GO" id="GO:0005524">
    <property type="term" value="F:ATP binding"/>
    <property type="evidence" value="ECO:0007669"/>
    <property type="project" value="InterPro"/>
</dbReference>
<dbReference type="GeneID" id="56925784"/>
<dbReference type="InterPro" id="IPR038718">
    <property type="entry name" value="SNF2-like_sf"/>
</dbReference>
<evidence type="ECO:0000256" key="1">
    <source>
        <dbReference type="ARBA" id="ARBA00022741"/>
    </source>
</evidence>
<proteinExistence type="predicted"/>
<dbReference type="GO" id="GO:0031297">
    <property type="term" value="P:replication fork processing"/>
    <property type="evidence" value="ECO:0007669"/>
    <property type="project" value="TreeGrafter"/>
</dbReference>
<protein>
    <submittedName>
        <fullName evidence="8">Helicase</fullName>
    </submittedName>
</protein>
<dbReference type="InterPro" id="IPR027417">
    <property type="entry name" value="P-loop_NTPase"/>
</dbReference>
<gene>
    <name evidence="8" type="ORF">BCV53_09970</name>
</gene>
<dbReference type="InterPro" id="IPR049730">
    <property type="entry name" value="SNF2/RAD54-like_C"/>
</dbReference>
<dbReference type="Pfam" id="PF00271">
    <property type="entry name" value="Helicase_C"/>
    <property type="match status" value="1"/>
</dbReference>
<dbReference type="Gene3D" id="3.40.50.10810">
    <property type="entry name" value="Tandem AAA-ATPase domain"/>
    <property type="match status" value="1"/>
</dbReference>
<dbReference type="Proteomes" id="UP000093052">
    <property type="component" value="Chromosome"/>
</dbReference>
<name>A0AAN0YNG1_PARTM</name>
<dbReference type="SUPFAM" id="SSF52540">
    <property type="entry name" value="P-loop containing nucleoside triphosphate hydrolases"/>
    <property type="match status" value="1"/>
</dbReference>
<feature type="domain" description="Helicase C-terminal" evidence="7">
    <location>
        <begin position="679"/>
        <end position="893"/>
    </location>
</feature>
<accession>A0AAN0YNG1</accession>
<dbReference type="AlphaFoldDB" id="A0AAN0YNG1"/>
<dbReference type="PANTHER" id="PTHR45766">
    <property type="entry name" value="DNA ANNEALING HELICASE AND ENDONUCLEASE ZRANB3 FAMILY MEMBER"/>
    <property type="match status" value="1"/>
</dbReference>
<dbReference type="InterPro" id="IPR014001">
    <property type="entry name" value="Helicase_ATP-bd"/>
</dbReference>
<keyword evidence="5" id="KW-0175">Coiled coil</keyword>
<feature type="coiled-coil region" evidence="5">
    <location>
        <begin position="865"/>
        <end position="895"/>
    </location>
</feature>
<keyword evidence="3 8" id="KW-0347">Helicase</keyword>
<dbReference type="SMART" id="SM00487">
    <property type="entry name" value="DEXDc"/>
    <property type="match status" value="1"/>
</dbReference>
<feature type="domain" description="Helicase ATP-binding" evidence="6">
    <location>
        <begin position="258"/>
        <end position="419"/>
    </location>
</feature>
<keyword evidence="9" id="KW-1185">Reference proteome</keyword>
<evidence type="ECO:0000256" key="2">
    <source>
        <dbReference type="ARBA" id="ARBA00022801"/>
    </source>
</evidence>
<dbReference type="RefSeq" id="WP_042383181.1">
    <property type="nucleotide sequence ID" value="NZ_CP012712.1"/>
</dbReference>
<sequence>MGSKGMIDNKQSGLVGDVLKEYITKGSKLSIAAAHLTLYAFVELKKELSQLDEFRFIFTEPAFVRGNRSLKGLMEKNEAALYGVEEERKYKVELNQAYIAKELAKWLKRKAQIKSVTNQRIQGGLYHVKNNDGTQIGLIGGAPFSSPGLGYSNSSNIYINHIVDDEHSNTQLLRQFDAIWQDEQALQDVKDEILRRLEVMYKENSPEFIYFVTLYNLFKGFLQDAKNYESLQTRTGFENTVIWNKLYDFQRDGVIGAINKIETYGGCIIADSVGLGKTFEALAVIKYYELRNHRVLVLAPKKLRENWAIYRLNDKRNILAEDRFSYDLLNHTDLSRERGYSGDINLEHVNWGNYDLVVIDESHNFRNNDPRNDRVTRYSRLMNDIIKAGVKTKVLMLSATPVNNKLDDLKNQIAFITEGNDKALAETANIKSISQTIRRAQSQFNKWSNLPEEERTTERLLDMLNWDYFTLLDSLTIARSRRHIEKYYNVNAIGSFPTRLKPINIKETIDAKDEFPPLEKINNEILRLRLAVYSPMQYILPHKRAIYNEKYDTKVANGRIFKQTDRENNLVYLMKSNLLKRLESSIHSFSLTLENIIHQIDSRIQKIDQYDPKNETIGDINDIDMEDPDLEDALIGSKVKIFIKDMDLIRWKQDLLYDREILAKLLAQARKITPERDKKLLALKKVIQNKIENPINGQNKKLLIFTAFADTAKYLYENLHEWIYRQFGLHSAVVTGSDHPKTTLKMKKVDFNNVLMNFSPISKERAKVMPEMKEEIDILIATDCISEGQNLQDCDYLVNYDIHWNPVRIIQRFGRIDRIGSKNERIQLVNFWLSLELDEYINLVNRVKDRMTILDISSTGEENVIADNSNEMKDLEYRRKQLEKLQNEVIDLEDISGNISLTDFTLDDFRMDLLNFMKEHKEAVEKAPLGLFSITVNKNEKLKDEIKPGIIFCLKQTDRVTSSNEQNALHPYYLVYVREDGTVLYNHVHVKKILDLYRSLCNGKKEVEWDLYEAFYQETKNGKDMGQYKALLEKAVEDIVGKIDQQITLNIFSLGNLDSLVTNANASLQDFEIISYLIIYLIIKG</sequence>
<dbReference type="Gene3D" id="3.40.50.300">
    <property type="entry name" value="P-loop containing nucleotide triphosphate hydrolases"/>
    <property type="match status" value="1"/>
</dbReference>
<dbReference type="GO" id="GO:0003677">
    <property type="term" value="F:DNA binding"/>
    <property type="evidence" value="ECO:0007669"/>
    <property type="project" value="InterPro"/>
</dbReference>
<dbReference type="GO" id="GO:0004386">
    <property type="term" value="F:helicase activity"/>
    <property type="evidence" value="ECO:0007669"/>
    <property type="project" value="UniProtKB-KW"/>
</dbReference>
<evidence type="ECO:0000259" key="6">
    <source>
        <dbReference type="PROSITE" id="PS51192"/>
    </source>
</evidence>
<evidence type="ECO:0000256" key="3">
    <source>
        <dbReference type="ARBA" id="ARBA00022806"/>
    </source>
</evidence>
<dbReference type="GO" id="GO:0016787">
    <property type="term" value="F:hydrolase activity"/>
    <property type="evidence" value="ECO:0007669"/>
    <property type="project" value="UniProtKB-KW"/>
</dbReference>
<evidence type="ECO:0000256" key="4">
    <source>
        <dbReference type="ARBA" id="ARBA00022840"/>
    </source>
</evidence>
<dbReference type="InterPro" id="IPR006935">
    <property type="entry name" value="Helicase/UvrB_N"/>
</dbReference>
<dbReference type="PROSITE" id="PS51192">
    <property type="entry name" value="HELICASE_ATP_BIND_1"/>
    <property type="match status" value="1"/>
</dbReference>
<evidence type="ECO:0000259" key="7">
    <source>
        <dbReference type="PROSITE" id="PS51194"/>
    </source>
</evidence>
<keyword evidence="4" id="KW-0067">ATP-binding</keyword>
<keyword evidence="2" id="KW-0378">Hydrolase</keyword>
<dbReference type="KEGG" id="ptl:AOT13_09960"/>
<dbReference type="CDD" id="cd18793">
    <property type="entry name" value="SF2_C_SNF"/>
    <property type="match status" value="1"/>
</dbReference>
<dbReference type="InterPro" id="IPR001650">
    <property type="entry name" value="Helicase_C-like"/>
</dbReference>
<dbReference type="PANTHER" id="PTHR45766:SF6">
    <property type="entry name" value="SWI_SNF-RELATED MATRIX-ASSOCIATED ACTIN-DEPENDENT REGULATOR OF CHROMATIN SUBFAMILY A-LIKE PROTEIN 1"/>
    <property type="match status" value="1"/>
</dbReference>
<dbReference type="GO" id="GO:0006281">
    <property type="term" value="P:DNA repair"/>
    <property type="evidence" value="ECO:0007669"/>
    <property type="project" value="TreeGrafter"/>
</dbReference>
<dbReference type="CDD" id="cd18011">
    <property type="entry name" value="DEXDc_RapA"/>
    <property type="match status" value="1"/>
</dbReference>
<dbReference type="Pfam" id="PF04851">
    <property type="entry name" value="ResIII"/>
    <property type="match status" value="1"/>
</dbReference>
<dbReference type="PROSITE" id="PS51194">
    <property type="entry name" value="HELICASE_CTER"/>
    <property type="match status" value="1"/>
</dbReference>
<organism evidence="8 9">
    <name type="scientific">Parageobacillus thermoglucosidasius</name>
    <name type="common">Geobacillus thermoglucosidasius</name>
    <dbReference type="NCBI Taxonomy" id="1426"/>
    <lineage>
        <taxon>Bacteria</taxon>
        <taxon>Bacillati</taxon>
        <taxon>Bacillota</taxon>
        <taxon>Bacilli</taxon>
        <taxon>Bacillales</taxon>
        <taxon>Anoxybacillaceae</taxon>
        <taxon>Parageobacillus</taxon>
    </lineage>
</organism>
<dbReference type="EMBL" id="CP016622">
    <property type="protein sequence ID" value="ANZ30398.1"/>
    <property type="molecule type" value="Genomic_DNA"/>
</dbReference>
<dbReference type="InterPro" id="IPR057342">
    <property type="entry name" value="DEXDc_RapA"/>
</dbReference>
<evidence type="ECO:0000256" key="5">
    <source>
        <dbReference type="SAM" id="Coils"/>
    </source>
</evidence>
<dbReference type="CDD" id="cd10311">
    <property type="entry name" value="PLDc_N_DEXD_c"/>
    <property type="match status" value="1"/>
</dbReference>
<evidence type="ECO:0000313" key="8">
    <source>
        <dbReference type="EMBL" id="ANZ30398.1"/>
    </source>
</evidence>
<dbReference type="SMART" id="SM00490">
    <property type="entry name" value="HELICc"/>
    <property type="match status" value="1"/>
</dbReference>
<evidence type="ECO:0000313" key="9">
    <source>
        <dbReference type="Proteomes" id="UP000093052"/>
    </source>
</evidence>
<reference evidence="9" key="1">
    <citation type="journal article" date="2016" name="Genome Announc.">
        <title>Complete Genome Sequence of Geobacillus thermoglucosidasius NCIMB 11955, the Progenitor of a Bioethanol Production Strain.</title>
        <authorList>
            <person name="Sheng L."/>
            <person name="Zhang Y."/>
            <person name="Minton N.P."/>
        </authorList>
    </citation>
    <scope>NUCLEOTIDE SEQUENCE [LARGE SCALE GENOMIC DNA]</scope>
    <source>
        <strain evidence="9">NCIMB 11955</strain>
    </source>
</reference>
<keyword evidence="1" id="KW-0547">Nucleotide-binding</keyword>